<dbReference type="InterPro" id="IPR019432">
    <property type="entry name" value="Acyltransferase_MbtK/IucB-like"/>
</dbReference>
<evidence type="ECO:0000256" key="1">
    <source>
        <dbReference type="ARBA" id="ARBA00004496"/>
    </source>
</evidence>
<evidence type="ECO:0000259" key="5">
    <source>
        <dbReference type="SMART" id="SM01006"/>
    </source>
</evidence>
<dbReference type="PANTHER" id="PTHR31438">
    <property type="entry name" value="LYSINE N-ACYLTRANSFERASE C17G9.06C-RELATED"/>
    <property type="match status" value="1"/>
</dbReference>
<accession>A0A1V2DQ53</accession>
<dbReference type="SUPFAM" id="SSF55729">
    <property type="entry name" value="Acyl-CoA N-acyltransferases (Nat)"/>
    <property type="match status" value="1"/>
</dbReference>
<proteinExistence type="predicted"/>
<dbReference type="PANTHER" id="PTHR31438:SF1">
    <property type="entry name" value="LYSINE N-ACYLTRANSFERASE C17G9.06C-RELATED"/>
    <property type="match status" value="1"/>
</dbReference>
<dbReference type="AlphaFoldDB" id="A0A1V2DQ53"/>
<dbReference type="Pfam" id="PF13523">
    <property type="entry name" value="Acetyltransf_8"/>
    <property type="match status" value="1"/>
</dbReference>
<protein>
    <submittedName>
        <fullName evidence="6">GNAT family N-acetyltransferase</fullName>
    </submittedName>
</protein>
<dbReference type="OrthoDB" id="9087497at2"/>
<dbReference type="RefSeq" id="WP_076725233.1">
    <property type="nucleotide sequence ID" value="NZ_MSCW01000008.1"/>
</dbReference>
<dbReference type="Gene3D" id="3.40.630.30">
    <property type="match status" value="1"/>
</dbReference>
<sequence length="334" mass="38727">MSDTLNVDCLPLPDGGVLRVSRAGERLTLALDGQPRMQLRLSPAQPGLAVSVLEYDDIDEALWAAGYWLFARHPECQRLLWSGLEAAPESRATGLVVPSSEGLESWRSQFWQQPRPWLRGQTSAGYPQRPVMANGVRFPQRPPKPEGEVYRRYDVRLGGWISLRTLDIEQDLERYHRWQNSPRVAAFWEEEGSLEQHREHLQALAGDPHCLQLIGCFDDDPFGFFDVYWAREDRIGPYYDAGPYDRGIHMLVGEERYRGPHRVASWLPALVHYLFLDDPRTQTLVSEPRWDNERMISHLQRVGFHRQKDFDFPHKRASLMALTRECFFDRCPLC</sequence>
<dbReference type="EMBL" id="MSCW01000008">
    <property type="protein sequence ID" value="ONF42767.1"/>
    <property type="molecule type" value="Genomic_DNA"/>
</dbReference>
<gene>
    <name evidence="6" type="ORF">BTO32_13865</name>
</gene>
<comment type="subcellular location">
    <subcellularLocation>
        <location evidence="1">Cytoplasm</location>
    </subcellularLocation>
</comment>
<comment type="pathway">
    <text evidence="2">Siderophore biosynthesis.</text>
</comment>
<keyword evidence="7" id="KW-1185">Reference proteome</keyword>
<keyword evidence="4 6" id="KW-0808">Transferase</keyword>
<evidence type="ECO:0000256" key="2">
    <source>
        <dbReference type="ARBA" id="ARBA00004924"/>
    </source>
</evidence>
<evidence type="ECO:0000256" key="4">
    <source>
        <dbReference type="ARBA" id="ARBA00022679"/>
    </source>
</evidence>
<dbReference type="SMART" id="SM01006">
    <property type="entry name" value="AlcB"/>
    <property type="match status" value="1"/>
</dbReference>
<dbReference type="Proteomes" id="UP000189339">
    <property type="component" value="Unassembled WGS sequence"/>
</dbReference>
<name>A0A1V2DQ53_9GAMM</name>
<keyword evidence="3" id="KW-0963">Cytoplasm</keyword>
<dbReference type="GO" id="GO:0005737">
    <property type="term" value="C:cytoplasm"/>
    <property type="evidence" value="ECO:0007669"/>
    <property type="project" value="UniProtKB-SubCell"/>
</dbReference>
<reference evidence="6 7" key="1">
    <citation type="submission" date="2016-12" db="EMBL/GenBank/DDBJ databases">
        <title>Marinobacter lutaoensis whole genome sequencing.</title>
        <authorList>
            <person name="Verma A."/>
            <person name="Krishnamurthi S."/>
        </authorList>
    </citation>
    <scope>NUCLEOTIDE SEQUENCE [LARGE SCALE GENOMIC DNA]</scope>
    <source>
        <strain evidence="6 7">T5054</strain>
    </source>
</reference>
<evidence type="ECO:0000313" key="6">
    <source>
        <dbReference type="EMBL" id="ONF42767.1"/>
    </source>
</evidence>
<evidence type="ECO:0000256" key="3">
    <source>
        <dbReference type="ARBA" id="ARBA00022490"/>
    </source>
</evidence>
<dbReference type="GO" id="GO:0016410">
    <property type="term" value="F:N-acyltransferase activity"/>
    <property type="evidence" value="ECO:0007669"/>
    <property type="project" value="TreeGrafter"/>
</dbReference>
<dbReference type="STRING" id="135739.BTO32_13865"/>
<comment type="caution">
    <text evidence="6">The sequence shown here is derived from an EMBL/GenBank/DDBJ whole genome shotgun (WGS) entry which is preliminary data.</text>
</comment>
<dbReference type="InterPro" id="IPR016181">
    <property type="entry name" value="Acyl_CoA_acyltransferase"/>
</dbReference>
<feature type="domain" description="Acyltransferase MbtK/IucB-like conserved" evidence="5">
    <location>
        <begin position="164"/>
        <end position="211"/>
    </location>
</feature>
<dbReference type="FunFam" id="3.40.630.30:FF:000256">
    <property type="entry name" value="Putative lysine N-acyltransferase C17G9.06c"/>
    <property type="match status" value="1"/>
</dbReference>
<evidence type="ECO:0000313" key="7">
    <source>
        <dbReference type="Proteomes" id="UP000189339"/>
    </source>
</evidence>
<organism evidence="6 7">
    <name type="scientific">Marinobacter lutaoensis</name>
    <dbReference type="NCBI Taxonomy" id="135739"/>
    <lineage>
        <taxon>Bacteria</taxon>
        <taxon>Pseudomonadati</taxon>
        <taxon>Pseudomonadota</taxon>
        <taxon>Gammaproteobacteria</taxon>
        <taxon>Pseudomonadales</taxon>
        <taxon>Marinobacteraceae</taxon>
        <taxon>Marinobacter</taxon>
    </lineage>
</organism>
<dbReference type="GO" id="GO:0019290">
    <property type="term" value="P:siderophore biosynthetic process"/>
    <property type="evidence" value="ECO:0007669"/>
    <property type="project" value="InterPro"/>
</dbReference>